<reference evidence="3" key="2">
    <citation type="submission" date="2019-02" db="EMBL/GenBank/DDBJ databases">
        <title>Opniocepnalus argus Var Kimnra genome.</title>
        <authorList>
            <person name="Zhou C."/>
            <person name="Xiao S."/>
        </authorList>
    </citation>
    <scope>NUCLEOTIDE SEQUENCE [LARGE SCALE GENOMIC DNA]</scope>
</reference>
<gene>
    <name evidence="2" type="ORF">EXN66_Car017352</name>
</gene>
<name>A0A6G1QGU6_CHAAH</name>
<sequence>MEPNPVWRLNRLNAASFITQLDNKKPRMRKILDELQKLDLTLKRIQHIAQIAKFVAAVTVAVGTVAVGSTAAVLLVVDAPFEFVAGLQIKISAGVFMICYLVVLAAIALSGNQKQKERECSQEMEEFRTIVASLNSELEDVKTSCAEIRRGTTGAEALKFIRLEINILELFAISADLRTSATAPCMTEVVNQYNKMLGEFEAMKKRLQTPNGPSFREGSDTEMTLFNIFKLFMSRL</sequence>
<feature type="transmembrane region" description="Helical" evidence="1">
    <location>
        <begin position="89"/>
        <end position="109"/>
    </location>
</feature>
<dbReference type="Proteomes" id="UP000503349">
    <property type="component" value="Chromosome 17"/>
</dbReference>
<evidence type="ECO:0000313" key="2">
    <source>
        <dbReference type="EMBL" id="KAF3701664.1"/>
    </source>
</evidence>
<accession>A0A6G1QGU6</accession>
<reference evidence="2 3" key="1">
    <citation type="submission" date="2019-02" db="EMBL/GenBank/DDBJ databases">
        <title>Opniocepnalus argus genome.</title>
        <authorList>
            <person name="Zhou C."/>
            <person name="Xiao S."/>
        </authorList>
    </citation>
    <scope>NUCLEOTIDE SEQUENCE [LARGE SCALE GENOMIC DNA]</scope>
    <source>
        <strain evidence="2">OARG1902GOOAL</strain>
        <tissue evidence="2">Muscle</tissue>
    </source>
</reference>
<evidence type="ECO:0000256" key="1">
    <source>
        <dbReference type="SAM" id="Phobius"/>
    </source>
</evidence>
<dbReference type="AlphaFoldDB" id="A0A6G1QGU6"/>
<protein>
    <submittedName>
        <fullName evidence="2">Uncharacterized protein</fullName>
    </submittedName>
</protein>
<keyword evidence="1" id="KW-1133">Transmembrane helix</keyword>
<keyword evidence="1" id="KW-0472">Membrane</keyword>
<keyword evidence="3" id="KW-1185">Reference proteome</keyword>
<feature type="transmembrane region" description="Helical" evidence="1">
    <location>
        <begin position="54"/>
        <end position="77"/>
    </location>
</feature>
<organism evidence="2 3">
    <name type="scientific">Channa argus</name>
    <name type="common">Northern snakehead</name>
    <name type="synonym">Ophicephalus argus</name>
    <dbReference type="NCBI Taxonomy" id="215402"/>
    <lineage>
        <taxon>Eukaryota</taxon>
        <taxon>Metazoa</taxon>
        <taxon>Chordata</taxon>
        <taxon>Craniata</taxon>
        <taxon>Vertebrata</taxon>
        <taxon>Euteleostomi</taxon>
        <taxon>Actinopterygii</taxon>
        <taxon>Neopterygii</taxon>
        <taxon>Teleostei</taxon>
        <taxon>Neoteleostei</taxon>
        <taxon>Acanthomorphata</taxon>
        <taxon>Anabantaria</taxon>
        <taxon>Anabantiformes</taxon>
        <taxon>Channoidei</taxon>
        <taxon>Channidae</taxon>
        <taxon>Channa</taxon>
    </lineage>
</organism>
<dbReference type="EMBL" id="CM015728">
    <property type="protein sequence ID" value="KAF3701664.1"/>
    <property type="molecule type" value="Genomic_DNA"/>
</dbReference>
<proteinExistence type="predicted"/>
<keyword evidence="1" id="KW-0812">Transmembrane</keyword>
<evidence type="ECO:0000313" key="3">
    <source>
        <dbReference type="Proteomes" id="UP000503349"/>
    </source>
</evidence>